<gene>
    <name evidence="4" type="primary">FGENESH: predicted gene_2.232</name>
    <name evidence="5" type="ORF">AAT19DRAFT_12167</name>
    <name evidence="4" type="ORF">BN2166_0010630</name>
</gene>
<dbReference type="OMA" id="FILFRAC"/>
<organism evidence="4 6">
    <name type="scientific">Rhodotorula toruloides</name>
    <name type="common">Yeast</name>
    <name type="synonym">Rhodosporidium toruloides</name>
    <dbReference type="NCBI Taxonomy" id="5286"/>
    <lineage>
        <taxon>Eukaryota</taxon>
        <taxon>Fungi</taxon>
        <taxon>Dikarya</taxon>
        <taxon>Basidiomycota</taxon>
        <taxon>Pucciniomycotina</taxon>
        <taxon>Microbotryomycetes</taxon>
        <taxon>Sporidiobolales</taxon>
        <taxon>Sporidiobolaceae</taxon>
        <taxon>Rhodotorula</taxon>
    </lineage>
</organism>
<comment type="similarity">
    <text evidence="1">Belongs to the short-chain dehydrogenases/reductases (SDR) family.</text>
</comment>
<name>A0A0K3C985_RHOTO</name>
<evidence type="ECO:0000256" key="2">
    <source>
        <dbReference type="ARBA" id="ARBA00022857"/>
    </source>
</evidence>
<protein>
    <recommendedName>
        <fullName evidence="8">Protein of short-chain dehydrogenase/reductase SDR family</fullName>
    </recommendedName>
</protein>
<dbReference type="InterPro" id="IPR051468">
    <property type="entry name" value="Fungal_SecMetab_SDRs"/>
</dbReference>
<dbReference type="CDD" id="cd05325">
    <property type="entry name" value="carb_red_sniffer_like_SDR_c"/>
    <property type="match status" value="1"/>
</dbReference>
<dbReference type="GO" id="GO:0016491">
    <property type="term" value="F:oxidoreductase activity"/>
    <property type="evidence" value="ECO:0007669"/>
    <property type="project" value="UniProtKB-KW"/>
</dbReference>
<dbReference type="InterPro" id="IPR036291">
    <property type="entry name" value="NAD(P)-bd_dom_sf"/>
</dbReference>
<dbReference type="Proteomes" id="UP000239560">
    <property type="component" value="Unassembled WGS sequence"/>
</dbReference>
<keyword evidence="2" id="KW-0521">NADP</keyword>
<evidence type="ECO:0000313" key="6">
    <source>
        <dbReference type="Proteomes" id="UP000199069"/>
    </source>
</evidence>
<dbReference type="PANTHER" id="PTHR43544">
    <property type="entry name" value="SHORT-CHAIN DEHYDROGENASE/REDUCTASE"/>
    <property type="match status" value="1"/>
</dbReference>
<evidence type="ECO:0000313" key="4">
    <source>
        <dbReference type="EMBL" id="CTR05202.1"/>
    </source>
</evidence>
<dbReference type="EMBL" id="LCTV02000002">
    <property type="protein sequence ID" value="PRQ76749.1"/>
    <property type="molecule type" value="Genomic_DNA"/>
</dbReference>
<keyword evidence="3" id="KW-0560">Oxidoreductase</keyword>
<evidence type="ECO:0000256" key="1">
    <source>
        <dbReference type="ARBA" id="ARBA00006484"/>
    </source>
</evidence>
<reference evidence="5 7" key="2">
    <citation type="journal article" date="2018" name="Elife">
        <title>Functional genomics of lipid metabolism in the oleaginous yeast Rhodosporidium toruloides.</title>
        <authorList>
            <person name="Coradetti S.T."/>
            <person name="Pinel D."/>
            <person name="Geiselman G."/>
            <person name="Ito M."/>
            <person name="Mondo S."/>
            <person name="Reilly M.C."/>
            <person name="Cheng Y.F."/>
            <person name="Bauer S."/>
            <person name="Grigoriev I."/>
            <person name="Gladden J.M."/>
            <person name="Simmons B.A."/>
            <person name="Brem R."/>
            <person name="Arkin A.P."/>
            <person name="Skerker J.M."/>
        </authorList>
    </citation>
    <scope>NUCLEOTIDE SEQUENCE [LARGE SCALE GENOMIC DNA]</scope>
    <source>
        <strain evidence="5 7">NBRC 0880</strain>
    </source>
</reference>
<dbReference type="PANTHER" id="PTHR43544:SF7">
    <property type="entry name" value="NADB-LER2"/>
    <property type="match status" value="1"/>
</dbReference>
<proteinExistence type="inferred from homology"/>
<evidence type="ECO:0000256" key="3">
    <source>
        <dbReference type="ARBA" id="ARBA00023002"/>
    </source>
</evidence>
<dbReference type="Gene3D" id="3.40.50.720">
    <property type="entry name" value="NAD(P)-binding Rossmann-like Domain"/>
    <property type="match status" value="1"/>
</dbReference>
<dbReference type="Proteomes" id="UP000199069">
    <property type="component" value="Unassembled WGS sequence"/>
</dbReference>
<evidence type="ECO:0008006" key="8">
    <source>
        <dbReference type="Google" id="ProtNLM"/>
    </source>
</evidence>
<dbReference type="SUPFAM" id="SSF51735">
    <property type="entry name" value="NAD(P)-binding Rossmann-fold domains"/>
    <property type="match status" value="1"/>
</dbReference>
<dbReference type="PRINTS" id="PR00081">
    <property type="entry name" value="GDHRDH"/>
</dbReference>
<dbReference type="InterPro" id="IPR002347">
    <property type="entry name" value="SDR_fam"/>
</dbReference>
<sequence>MSSSTTVYAISGASRGIGFAITSLLAQRDNVLIFAGARDPAHSAQLQALAEKTGKVVPVKLESANEDDAAALARVVEQKAGHVDYVIANAGIAEDFNNPVFSAPASSFTKQFMVNAIGPLVLLQQLYPLLTKSSTPRFFVVSSVAGSTSFAATAPLIFSPYSVSKAAVNNLVVHIAREGEKDNLVATVVHPGMVLSDMGVAALKGMGIPEGEGIPGIPALTPDESANALVKIFDEAKRETHNGKFLSYDGSEIPW</sequence>
<dbReference type="OrthoDB" id="9876299at2759"/>
<evidence type="ECO:0000313" key="7">
    <source>
        <dbReference type="Proteomes" id="UP000239560"/>
    </source>
</evidence>
<dbReference type="GO" id="GO:0005737">
    <property type="term" value="C:cytoplasm"/>
    <property type="evidence" value="ECO:0007669"/>
    <property type="project" value="TreeGrafter"/>
</dbReference>
<reference evidence="4 6" key="1">
    <citation type="submission" date="2015-07" db="EMBL/GenBank/DDBJ databases">
        <authorList>
            <person name="Cajimat M.N.B."/>
            <person name="Milazzo M.L."/>
            <person name="Fulhorst C.F."/>
        </authorList>
    </citation>
    <scope>NUCLEOTIDE SEQUENCE [LARGE SCALE GENOMIC DNA]</scope>
    <source>
        <strain evidence="4">Single colony</strain>
    </source>
</reference>
<dbReference type="Pfam" id="PF00106">
    <property type="entry name" value="adh_short"/>
    <property type="match status" value="1"/>
</dbReference>
<keyword evidence="6" id="KW-1185">Reference proteome</keyword>
<accession>A0A0K3C985</accession>
<dbReference type="AlphaFoldDB" id="A0A0K3C985"/>
<dbReference type="EMBL" id="CWKI01000002">
    <property type="protein sequence ID" value="CTR05202.1"/>
    <property type="molecule type" value="Genomic_DNA"/>
</dbReference>
<evidence type="ECO:0000313" key="5">
    <source>
        <dbReference type="EMBL" id="PRQ76749.1"/>
    </source>
</evidence>